<accession>A0ACD4NRA3</accession>
<dbReference type="Proteomes" id="UP001163223">
    <property type="component" value="Chromosome"/>
</dbReference>
<reference evidence="1" key="1">
    <citation type="submission" date="2022-11" db="EMBL/GenBank/DDBJ databases">
        <title>beta-Carotene-producing bacterium, Jeongeuplla avenae sp. nov., alleviates the salt stress of Arabidopsis seedlings.</title>
        <authorList>
            <person name="Jiang L."/>
            <person name="Lee J."/>
        </authorList>
    </citation>
    <scope>NUCLEOTIDE SEQUENCE</scope>
    <source>
        <strain evidence="1">DY_R2A_6</strain>
    </source>
</reference>
<gene>
    <name evidence="1" type="ORF">OXU80_04305</name>
</gene>
<organism evidence="1 2">
    <name type="scientific">Antarcticirhabdus aurantiaca</name>
    <dbReference type="NCBI Taxonomy" id="2606717"/>
    <lineage>
        <taxon>Bacteria</taxon>
        <taxon>Pseudomonadati</taxon>
        <taxon>Pseudomonadota</taxon>
        <taxon>Alphaproteobacteria</taxon>
        <taxon>Hyphomicrobiales</taxon>
        <taxon>Aurantimonadaceae</taxon>
        <taxon>Antarcticirhabdus</taxon>
    </lineage>
</organism>
<evidence type="ECO:0000313" key="2">
    <source>
        <dbReference type="Proteomes" id="UP001163223"/>
    </source>
</evidence>
<protein>
    <submittedName>
        <fullName evidence="1">Uncharacterized protein</fullName>
    </submittedName>
</protein>
<dbReference type="EMBL" id="CP113520">
    <property type="protein sequence ID" value="WAJ29466.1"/>
    <property type="molecule type" value="Genomic_DNA"/>
</dbReference>
<name>A0ACD4NRA3_9HYPH</name>
<proteinExistence type="predicted"/>
<sequence>MEADPVTPPRADVVRLLPSHVSSENPMHLVQILLPTADNDGLPFLTERFETLRSELTDRFGGVTVFAQGPAEGFWKGDDGTDRDQIVIFEVMAEEVDGGWWSALRERLEREFRQDEIVIRVQVILRL</sequence>
<keyword evidence="2" id="KW-1185">Reference proteome</keyword>
<evidence type="ECO:0000313" key="1">
    <source>
        <dbReference type="EMBL" id="WAJ29466.1"/>
    </source>
</evidence>